<feature type="transmembrane region" description="Helical" evidence="7">
    <location>
        <begin position="27"/>
        <end position="49"/>
    </location>
</feature>
<evidence type="ECO:0000256" key="5">
    <source>
        <dbReference type="ARBA" id="ARBA00022989"/>
    </source>
</evidence>
<evidence type="ECO:0000256" key="7">
    <source>
        <dbReference type="RuleBase" id="RU367016"/>
    </source>
</evidence>
<dbReference type="AlphaFoldDB" id="A0A841H0J0"/>
<accession>A0A841H0J0</accession>
<organism evidence="9 10">
    <name type="scientific">Longimicrobium terrae</name>
    <dbReference type="NCBI Taxonomy" id="1639882"/>
    <lineage>
        <taxon>Bacteria</taxon>
        <taxon>Pseudomonadati</taxon>
        <taxon>Gemmatimonadota</taxon>
        <taxon>Longimicrobiia</taxon>
        <taxon>Longimicrobiales</taxon>
        <taxon>Longimicrobiaceae</taxon>
        <taxon>Longimicrobium</taxon>
    </lineage>
</organism>
<proteinExistence type="inferred from homology"/>
<keyword evidence="4 7" id="KW-0812">Transmembrane</keyword>
<keyword evidence="3 7" id="KW-1003">Cell membrane</keyword>
<evidence type="ECO:0000256" key="3">
    <source>
        <dbReference type="ARBA" id="ARBA00022475"/>
    </source>
</evidence>
<comment type="subcellular location">
    <subcellularLocation>
        <location evidence="1 7">Cell membrane</location>
        <topology evidence="1 7">Multi-pass membrane protein</topology>
    </subcellularLocation>
</comment>
<feature type="transmembrane region" description="Helical" evidence="7">
    <location>
        <begin position="76"/>
        <end position="97"/>
    </location>
</feature>
<dbReference type="InterPro" id="IPR032818">
    <property type="entry name" value="DedA-like"/>
</dbReference>
<dbReference type="PANTHER" id="PTHR30353:SF0">
    <property type="entry name" value="TRANSMEMBRANE PROTEIN"/>
    <property type="match status" value="1"/>
</dbReference>
<dbReference type="InterPro" id="IPR032816">
    <property type="entry name" value="VTT_dom"/>
</dbReference>
<keyword evidence="6 7" id="KW-0472">Membrane</keyword>
<feature type="domain" description="VTT" evidence="8">
    <location>
        <begin position="49"/>
        <end position="180"/>
    </location>
</feature>
<sequence>MDFLAQMFDYFRHLDVHLAELLRQYGAWTYVILFAIIFAETGLVVTPFLPGDSLLFAAGAITAAANNMPGEPALNILLLWLVLVIAAVVGDSVNYQIGRAVGTKVFKEEARVMKLEYLRKTEGFYARYGGKTIILARFIPIVRTYAPFVAGASKMDYAKFLTFNVIGGVIWITLFLFAGYFFGNIPVIQHNFEYVVIGIILVSLLPPFLEWLKHRRSRTVGDVADATGTEPRI</sequence>
<dbReference type="PANTHER" id="PTHR30353">
    <property type="entry name" value="INNER MEMBRANE PROTEIN DEDA-RELATED"/>
    <property type="match status" value="1"/>
</dbReference>
<dbReference type="Pfam" id="PF09335">
    <property type="entry name" value="VTT_dom"/>
    <property type="match status" value="1"/>
</dbReference>
<dbReference type="EMBL" id="JACHIA010000009">
    <property type="protein sequence ID" value="MBB6071540.1"/>
    <property type="molecule type" value="Genomic_DNA"/>
</dbReference>
<comment type="caution">
    <text evidence="9">The sequence shown here is derived from an EMBL/GenBank/DDBJ whole genome shotgun (WGS) entry which is preliminary data.</text>
</comment>
<feature type="transmembrane region" description="Helical" evidence="7">
    <location>
        <begin position="160"/>
        <end position="182"/>
    </location>
</feature>
<evidence type="ECO:0000256" key="6">
    <source>
        <dbReference type="ARBA" id="ARBA00023136"/>
    </source>
</evidence>
<dbReference type="RefSeq" id="WP_170034965.1">
    <property type="nucleotide sequence ID" value="NZ_JABDTL010000001.1"/>
</dbReference>
<protein>
    <submittedName>
        <fullName evidence="9">Membrane-associated protein</fullName>
    </submittedName>
</protein>
<name>A0A841H0J0_9BACT</name>
<evidence type="ECO:0000256" key="4">
    <source>
        <dbReference type="ARBA" id="ARBA00022692"/>
    </source>
</evidence>
<evidence type="ECO:0000256" key="1">
    <source>
        <dbReference type="ARBA" id="ARBA00004651"/>
    </source>
</evidence>
<comment type="similarity">
    <text evidence="2 7">Belongs to the DedA family.</text>
</comment>
<feature type="transmembrane region" description="Helical" evidence="7">
    <location>
        <begin position="194"/>
        <end position="212"/>
    </location>
</feature>
<gene>
    <name evidence="9" type="ORF">HNQ61_003168</name>
</gene>
<evidence type="ECO:0000313" key="9">
    <source>
        <dbReference type="EMBL" id="MBB6071540.1"/>
    </source>
</evidence>
<evidence type="ECO:0000313" key="10">
    <source>
        <dbReference type="Proteomes" id="UP000582837"/>
    </source>
</evidence>
<dbReference type="InterPro" id="IPR058127">
    <property type="entry name" value="DedA"/>
</dbReference>
<dbReference type="GO" id="GO:0005886">
    <property type="term" value="C:plasma membrane"/>
    <property type="evidence" value="ECO:0007669"/>
    <property type="project" value="UniProtKB-SubCell"/>
</dbReference>
<reference evidence="9 10" key="1">
    <citation type="submission" date="2020-08" db="EMBL/GenBank/DDBJ databases">
        <title>Genomic Encyclopedia of Type Strains, Phase IV (KMG-IV): sequencing the most valuable type-strain genomes for metagenomic binning, comparative biology and taxonomic classification.</title>
        <authorList>
            <person name="Goeker M."/>
        </authorList>
    </citation>
    <scope>NUCLEOTIDE SEQUENCE [LARGE SCALE GENOMIC DNA]</scope>
    <source>
        <strain evidence="9 10">DSM 29007</strain>
    </source>
</reference>
<evidence type="ECO:0000259" key="8">
    <source>
        <dbReference type="Pfam" id="PF09335"/>
    </source>
</evidence>
<evidence type="ECO:0000256" key="2">
    <source>
        <dbReference type="ARBA" id="ARBA00010792"/>
    </source>
</evidence>
<dbReference type="NCBIfam" id="NF008102">
    <property type="entry name" value="PRK10847.1"/>
    <property type="match status" value="1"/>
</dbReference>
<dbReference type="Proteomes" id="UP000582837">
    <property type="component" value="Unassembled WGS sequence"/>
</dbReference>
<keyword evidence="10" id="KW-1185">Reference proteome</keyword>
<keyword evidence="5 7" id="KW-1133">Transmembrane helix</keyword>